<keyword evidence="5 7" id="KW-0472">Membrane</keyword>
<evidence type="ECO:0000256" key="7">
    <source>
        <dbReference type="SAM" id="Phobius"/>
    </source>
</evidence>
<feature type="region of interest" description="Disordered" evidence="6">
    <location>
        <begin position="463"/>
        <end position="496"/>
    </location>
</feature>
<dbReference type="VEuPathDB" id="FungiDB:BDBG_03603"/>
<evidence type="ECO:0000256" key="3">
    <source>
        <dbReference type="ARBA" id="ARBA00022824"/>
    </source>
</evidence>
<feature type="transmembrane region" description="Helical" evidence="7">
    <location>
        <begin position="336"/>
        <end position="356"/>
    </location>
</feature>
<sequence length="496" mass="53586">MRRDSRAAAGWMGILGRRISLVLLTIQYTTFTLLLHYSRVMPVVGGRRYLSSTAVFLNEVIKLAVCLTAALYEVSKTVPPSMPATSLFTNLSAAVFTGDSWKLAVPAGLYTLSNSLVYIGLSNLEAATFQVTYQLKLATAAIFGATLLRRSLSFGKWTALFLLIAGVFIVQLPHTDPNDMHDHRTRVRFPRSLEEWQNLGASMTRRNVHQQPHKRSATYEGIEEDLMLGFPHMNGNIGLLATIGACIASGLAGVTFEKVLKDSATSTTSVWIRNVQLAVYSIFPSLFIGVVFLDGEKVARAGFFGGYNWVVWLVIGLQAGGGIATSYCISRGEHGLRNSATGISIVLSAVGAMWAFEFRASGNFIIGTILVLAGTYIYNQLPHPSTPRTPPKSNNRPPPIRINNFEKLSGLGMVTSTTSTTSASSAADAGRNNNNSTTTTLNHANAEYSHLTPSNDFSIKLPTTPGLSESAALTTSRPGSPNHTRLKGSYFAQRGG</sequence>
<dbReference type="Pfam" id="PF04142">
    <property type="entry name" value="Nuc_sug_transp"/>
    <property type="match status" value="1"/>
</dbReference>
<feature type="transmembrane region" description="Helical" evidence="7">
    <location>
        <begin position="237"/>
        <end position="256"/>
    </location>
</feature>
<gene>
    <name evidence="8" type="ORF">BDBG_03603</name>
</gene>
<evidence type="ECO:0000256" key="1">
    <source>
        <dbReference type="ARBA" id="ARBA00004477"/>
    </source>
</evidence>
<organism evidence="8 9">
    <name type="scientific">Blastomyces gilchristii (strain SLH14081)</name>
    <name type="common">Blastomyces dermatitidis</name>
    <dbReference type="NCBI Taxonomy" id="559298"/>
    <lineage>
        <taxon>Eukaryota</taxon>
        <taxon>Fungi</taxon>
        <taxon>Dikarya</taxon>
        <taxon>Ascomycota</taxon>
        <taxon>Pezizomycotina</taxon>
        <taxon>Eurotiomycetes</taxon>
        <taxon>Eurotiomycetidae</taxon>
        <taxon>Onygenales</taxon>
        <taxon>Ajellomycetaceae</taxon>
        <taxon>Blastomyces</taxon>
    </lineage>
</organism>
<dbReference type="PANTHER" id="PTHR10231">
    <property type="entry name" value="NUCLEOTIDE-SUGAR TRANSMEMBRANE TRANSPORTER"/>
    <property type="match status" value="1"/>
</dbReference>
<feature type="transmembrane region" description="Helical" evidence="7">
    <location>
        <begin position="362"/>
        <end position="379"/>
    </location>
</feature>
<dbReference type="RefSeq" id="XP_002626439.2">
    <property type="nucleotide sequence ID" value="XM_002626393.2"/>
</dbReference>
<dbReference type="InterPro" id="IPR037185">
    <property type="entry name" value="EmrE-like"/>
</dbReference>
<protein>
    <submittedName>
        <fullName evidence="8">Udp-galactose transporter</fullName>
    </submittedName>
</protein>
<proteinExistence type="predicted"/>
<dbReference type="GO" id="GO:0015165">
    <property type="term" value="F:pyrimidine nucleotide-sugar transmembrane transporter activity"/>
    <property type="evidence" value="ECO:0007669"/>
    <property type="project" value="InterPro"/>
</dbReference>
<dbReference type="AlphaFoldDB" id="A0A179UK13"/>
<feature type="transmembrane region" description="Helical" evidence="7">
    <location>
        <begin position="21"/>
        <end position="37"/>
    </location>
</feature>
<dbReference type="GeneID" id="8505656"/>
<keyword evidence="3" id="KW-0256">Endoplasmic reticulum</keyword>
<feature type="transmembrane region" description="Helical" evidence="7">
    <location>
        <begin position="49"/>
        <end position="72"/>
    </location>
</feature>
<feature type="compositionally biased region" description="Polar residues" evidence="6">
    <location>
        <begin position="465"/>
        <end position="483"/>
    </location>
</feature>
<feature type="transmembrane region" description="Helical" evidence="7">
    <location>
        <begin position="307"/>
        <end position="329"/>
    </location>
</feature>
<dbReference type="KEGG" id="bgh:BDBG_03603"/>
<evidence type="ECO:0000313" key="8">
    <source>
        <dbReference type="EMBL" id="OAT07558.1"/>
    </source>
</evidence>
<dbReference type="OrthoDB" id="408493at2759"/>
<dbReference type="InterPro" id="IPR007271">
    <property type="entry name" value="Nuc_sug_transpt"/>
</dbReference>
<feature type="region of interest" description="Disordered" evidence="6">
    <location>
        <begin position="416"/>
        <end position="440"/>
    </location>
</feature>
<evidence type="ECO:0000313" key="9">
    <source>
        <dbReference type="Proteomes" id="UP000002038"/>
    </source>
</evidence>
<name>A0A179UK13_BLAGS</name>
<dbReference type="GO" id="GO:0000139">
    <property type="term" value="C:Golgi membrane"/>
    <property type="evidence" value="ECO:0007669"/>
    <property type="project" value="InterPro"/>
</dbReference>
<keyword evidence="4 7" id="KW-1133">Transmembrane helix</keyword>
<comment type="subcellular location">
    <subcellularLocation>
        <location evidence="1">Endoplasmic reticulum membrane</location>
        <topology evidence="1">Multi-pass membrane protein</topology>
    </subcellularLocation>
</comment>
<dbReference type="EMBL" id="GG657452">
    <property type="protein sequence ID" value="OAT07558.1"/>
    <property type="molecule type" value="Genomic_DNA"/>
</dbReference>
<keyword evidence="2 7" id="KW-0812">Transmembrane</keyword>
<reference evidence="9" key="1">
    <citation type="journal article" date="2015" name="PLoS Genet.">
        <title>The dynamic genome and transcriptome of the human fungal pathogen Blastomyces and close relative Emmonsia.</title>
        <authorList>
            <person name="Munoz J.F."/>
            <person name="Gauthier G.M."/>
            <person name="Desjardins C.A."/>
            <person name="Gallo J.E."/>
            <person name="Holder J."/>
            <person name="Sullivan T.D."/>
            <person name="Marty A.J."/>
            <person name="Carmen J.C."/>
            <person name="Chen Z."/>
            <person name="Ding L."/>
            <person name="Gujja S."/>
            <person name="Magrini V."/>
            <person name="Misas E."/>
            <person name="Mitreva M."/>
            <person name="Priest M."/>
            <person name="Saif S."/>
            <person name="Whiston E.A."/>
            <person name="Young S."/>
            <person name="Zeng Q."/>
            <person name="Goldman W.E."/>
            <person name="Mardis E.R."/>
            <person name="Taylor J.W."/>
            <person name="McEwen J.G."/>
            <person name="Clay O.K."/>
            <person name="Klein B.S."/>
            <person name="Cuomo C.A."/>
        </authorList>
    </citation>
    <scope>NUCLEOTIDE SEQUENCE [LARGE SCALE GENOMIC DNA]</scope>
    <source>
        <strain evidence="9">SLH14081</strain>
    </source>
</reference>
<accession>A0A179UK13</accession>
<evidence type="ECO:0000256" key="4">
    <source>
        <dbReference type="ARBA" id="ARBA00022989"/>
    </source>
</evidence>
<feature type="transmembrane region" description="Helical" evidence="7">
    <location>
        <begin position="157"/>
        <end position="174"/>
    </location>
</feature>
<evidence type="ECO:0000256" key="6">
    <source>
        <dbReference type="SAM" id="MobiDB-lite"/>
    </source>
</evidence>
<dbReference type="SUPFAM" id="SSF103481">
    <property type="entry name" value="Multidrug resistance efflux transporter EmrE"/>
    <property type="match status" value="1"/>
</dbReference>
<evidence type="ECO:0000256" key="5">
    <source>
        <dbReference type="ARBA" id="ARBA00023136"/>
    </source>
</evidence>
<dbReference type="STRING" id="559298.A0A179UK13"/>
<dbReference type="NCBIfam" id="TIGR00803">
    <property type="entry name" value="nst"/>
    <property type="match status" value="2"/>
</dbReference>
<keyword evidence="9" id="KW-1185">Reference proteome</keyword>
<evidence type="ECO:0000256" key="2">
    <source>
        <dbReference type="ARBA" id="ARBA00022692"/>
    </source>
</evidence>
<dbReference type="Proteomes" id="UP000002038">
    <property type="component" value="Unassembled WGS sequence"/>
</dbReference>
<feature type="transmembrane region" description="Helical" evidence="7">
    <location>
        <begin position="277"/>
        <end position="295"/>
    </location>
</feature>